<keyword evidence="2" id="KW-1185">Reference proteome</keyword>
<evidence type="ECO:0000313" key="2">
    <source>
        <dbReference type="Proteomes" id="UP000831701"/>
    </source>
</evidence>
<reference evidence="1" key="1">
    <citation type="submission" date="2022-04" db="EMBL/GenBank/DDBJ databases">
        <title>Jade perch genome.</title>
        <authorList>
            <person name="Chao B."/>
        </authorList>
    </citation>
    <scope>NUCLEOTIDE SEQUENCE</scope>
    <source>
        <strain evidence="1">CB-2022</strain>
    </source>
</reference>
<dbReference type="Proteomes" id="UP000831701">
    <property type="component" value="Chromosome 2"/>
</dbReference>
<feature type="non-terminal residue" evidence="1">
    <location>
        <position position="1"/>
    </location>
</feature>
<protein>
    <submittedName>
        <fullName evidence="1">Uncharacterized protein</fullName>
    </submittedName>
</protein>
<proteinExistence type="predicted"/>
<organism evidence="1 2">
    <name type="scientific">Scortum barcoo</name>
    <name type="common">barcoo grunter</name>
    <dbReference type="NCBI Taxonomy" id="214431"/>
    <lineage>
        <taxon>Eukaryota</taxon>
        <taxon>Metazoa</taxon>
        <taxon>Chordata</taxon>
        <taxon>Craniata</taxon>
        <taxon>Vertebrata</taxon>
        <taxon>Euteleostomi</taxon>
        <taxon>Actinopterygii</taxon>
        <taxon>Neopterygii</taxon>
        <taxon>Teleostei</taxon>
        <taxon>Neoteleostei</taxon>
        <taxon>Acanthomorphata</taxon>
        <taxon>Eupercaria</taxon>
        <taxon>Centrarchiformes</taxon>
        <taxon>Terapontoidei</taxon>
        <taxon>Terapontidae</taxon>
        <taxon>Scortum</taxon>
    </lineage>
</organism>
<gene>
    <name evidence="1" type="ORF">L3Q82_016878</name>
</gene>
<comment type="caution">
    <text evidence="1">The sequence shown here is derived from an EMBL/GenBank/DDBJ whole genome shotgun (WGS) entry which is preliminary data.</text>
</comment>
<evidence type="ECO:0000313" key="1">
    <source>
        <dbReference type="EMBL" id="KAI3376390.1"/>
    </source>
</evidence>
<name>A0ACB8X936_9TELE</name>
<accession>A0ACB8X936</accession>
<sequence>CGGVAPPHLASLCDQSTANSCDLMPLFMFSGALQTKCLERHFWLSVKSGFFGPMIRVDFEDQHGVHLLSAQEATLCGYTVLINDAGDLVFRASFLACHVHNKSGTSYHLRLWFVNLQADGRAVAFPFQLHCSLWGQWSTREIICEQNYMEVIDQMPLVTEQGADEAAVAVVFHRTDHPPEDARILTPIEAAALGCHISLHGSRLTLRCPYSSSLSFFVKERGVDLEVIRTTILYRLQSSFLAVDATVACALNEASVDGSDLVWTVPHVLSPLVHGQFRDRGMRIGVNGQTLSESESKERGFKISLQEGKVEVRIPLGGGQIKSGVVRGQYGQSMSVDLFLMRQWEDKHWPVTQHRSFRLLKTPLIPQTPVFTTNTIPSEGLFSVTLGLFAADVSLQKVTVDGGGDLLTWSQQTQGDTDLVTSRLSHSNRSHSYQLSVPLAHPKIIPEYIGGGYETYSLSFTFTLKIEPSGEVFYHQATVEHRVEYAAPGSPKLEGKCTDSSLLVLLHYGVQAELQWELFIGARKLDWDLVDMGGIVVEAEDDYLTVEIPLYSPVMNYEELTLQGLVSAVEVSVVDAESLKVEDSLAHKCTFPVRELLVCLPEGRMVAVVDTTHTIPPTRPNRTTLLDPGCVPMETDSARALFSFSLDSCGTTVATEGNFLVYENQISYPQDFLPLGDPLIHRDSPYRRATVLSYRVAVLLSLWSSAKCAGIPDGVLHMECRDRFFMIAVDLSFTGNDPHFEVVDETGDVHPITDQYTGKCGYSIGVLPLLGHVELRASYFSCHTVNKDDKVFTFNFNLIMMHKGKEVKYALNKTCTPSLPWSPREVTCEANYMEVSVRSEVTCPSQTKREDWNAALKPVYASATSEWQALLHTDGEQSMPMNLSEAYKQGYVFDLTDGRLVFRTPYGQPTSFSTEVNGVPVEVVHATLFSRQSWVVVMVDLVAACSMDEGSYENGYMMWETPEVLHPLVSDLLETRLMIGANGELVEQPVAKERGYLMEKQNTTVQIGIPYNAEGSYRKSFISGNLYEFYVFDLYVEQVLVTKDHIDTRLRFHKILATPLLPCPLFTENRTVVEERTFTVYLGGVPEDVELVAVLLNGHEFTLPLSNTSSHTITKHVHPNNTQGYTLKVSFDDPIIVQQFSKVNAVLQLKVDINYTLTVQHENQQSYHLASVMALIDVSPPAFDAVCSESGISFKLDHRPFDYLWEICIGSDRLTPELAAQHGYIMSNDTQSLLLEVPLFTHRLRDITLKGFFGTFEILVRDHETSEVQSSTVKTCPFSTTELIMCSTDGRMTVVADLSLAIQSGGVPARTNLIDENCEPKEADSTRAVFSFPLNSCGSIVKLSKEYVTYENKIFSKTLHAPENPAHFNNWCVLVTVQCTYALAGLHRLFSRYKFESDAVGVGRIVHSTHSTEGSLSVHTGVLHVECHERYFMIAVDLSFTGEEPRFEAVDKTGVYPITEQYAAKCGYHVSALPLLGHMELRASYFSCHTDSKDDKVFNLNFNLIATHEGKEVIYPLKKTCSLALHWSPREVTCETNYMEVSVRSEISCPSGTKRDDWNALKPAHSSTTSDWQVMFKKAEEQFPPINLSEARKQGYVFDLTGGRLVFRTPYGQPHSFSTEVNGVPVEKVHATLFSRQSWVVVMVDLVVACSMHKGSYDDSGYMLWDTPEVLYPGLHSTLLNFGLNGELVEQLVAEQRGYVVEKHNNTVQISIPYNAEGGYRKSFITSDLYEFYVFNFYLEQTLVDEDHAETRLRFHRTLTTPLLPCPVFTKNQTVLDEHTFTVYLGGVPEDVELVAVLLNGHEFTLPLSNTSSHTITKHVHPNNTQGYTLKVSFDDPIIVQQFSKVNAVLQLKVDINYTLTVQHENQQSYHLASVMALIDVSPPAFDAVCSESGISFKLDHRPFDYLWEICIGSDRLTPELAAQHGYIMSNDTQSLLLEVPLFTHGYEYRDITLKGFFGTFEILVRDHETSEVQSSTVKTCPFSTTELIMCSTDGRMTVVADLSLAILSGGVPARTNLVDKNCGPKEADGTRAVFSFPLNSCGSTVKLGNETVTYQNEIFYSKKYLNLKEAVSDDSAERVIVQCTYPLAGLHRLFLVHRFESDTAGVGSIIHAKQPTAGLQSPTIKPTTTLQTTPATQRQTQKPASFLPAIHPTARYIKVRMGPRLFSGMQKESSMLFSPSCVSPQRPRQTTLPPFSSRTLQHPSFLPLYMSAGFTPHHTHSSIQTAVHPIIPAEFFYTDPTLSCGRRTPNIVTELRVFDCFQLNTPPPLMSARPAPPTRPDPFRSAPHPTRDLGGLTLAIKALRPQVQSSRVILELTQEEDQAVTNLLKLHHQEPLISGGTLDAPQNDLNPIWFFSHLEPMDSPSAEEVYEPLCSDVSHQREASSRGQLLQGRSWTDTELEAANTLLSRFKLMERDKIWGQEHGESAATLLDPPAQHQVHNETLSALKTTDCTQNVTGYISFGRIWECEESVSGDLGFGSKAKSRSSLSECFSQVKERALSDSEGDAMHVLLSLGDTGALDIV</sequence>
<dbReference type="EMBL" id="CM041532">
    <property type="protein sequence ID" value="KAI3376390.1"/>
    <property type="molecule type" value="Genomic_DNA"/>
</dbReference>